<dbReference type="PANTHER" id="PTHR30603">
    <property type="entry name" value="RNA POLYMERASE SIGMA FACTOR RPO"/>
    <property type="match status" value="1"/>
</dbReference>
<evidence type="ECO:0000256" key="6">
    <source>
        <dbReference type="RuleBase" id="RU362124"/>
    </source>
</evidence>
<dbReference type="InterPro" id="IPR036388">
    <property type="entry name" value="WH-like_DNA-bd_sf"/>
</dbReference>
<keyword evidence="5 6" id="KW-0804">Transcription</keyword>
<evidence type="ECO:0000259" key="7">
    <source>
        <dbReference type="PROSITE" id="PS00715"/>
    </source>
</evidence>
<dbReference type="InterPro" id="IPR007630">
    <property type="entry name" value="RNA_pol_sigma70_r4"/>
</dbReference>
<keyword evidence="4 6" id="KW-0238">DNA-binding</keyword>
<reference evidence="9 10" key="1">
    <citation type="submission" date="2019-03" db="EMBL/GenBank/DDBJ databases">
        <title>Genomics of glacier-inhabiting Cryobacterium strains.</title>
        <authorList>
            <person name="Liu Q."/>
            <person name="Xin Y.-H."/>
        </authorList>
    </citation>
    <scope>NUCLEOTIDE SEQUENCE [LARGE SCALE GENOMIC DNA]</scope>
    <source>
        <strain evidence="9 10">MDB2-B</strain>
    </source>
</reference>
<feature type="domain" description="RNA polymerase sigma-70" evidence="8">
    <location>
        <begin position="277"/>
        <end position="303"/>
    </location>
</feature>
<protein>
    <recommendedName>
        <fullName evidence="6">RNA polymerase sigma factor</fullName>
    </recommendedName>
</protein>
<comment type="function">
    <text evidence="6">Sigma factors are initiation factors that promote the attachment of RNA polymerase to specific initiation sites and are then released.</text>
</comment>
<dbReference type="InterPro" id="IPR050239">
    <property type="entry name" value="Sigma-70_RNA_pol_init_factors"/>
</dbReference>
<dbReference type="InterPro" id="IPR013325">
    <property type="entry name" value="RNA_pol_sigma_r2"/>
</dbReference>
<evidence type="ECO:0000256" key="2">
    <source>
        <dbReference type="ARBA" id="ARBA00023015"/>
    </source>
</evidence>
<dbReference type="Gene3D" id="1.10.10.10">
    <property type="entry name" value="Winged helix-like DNA-binding domain superfamily/Winged helix DNA-binding domain"/>
    <property type="match status" value="2"/>
</dbReference>
<gene>
    <name evidence="9" type="ORF">E3O44_06155</name>
</gene>
<dbReference type="InterPro" id="IPR007624">
    <property type="entry name" value="RNA_pol_sigma70_r3"/>
</dbReference>
<comment type="similarity">
    <text evidence="1 6">Belongs to the sigma-70 factor family.</text>
</comment>
<dbReference type="InterPro" id="IPR014284">
    <property type="entry name" value="RNA_pol_sigma-70_dom"/>
</dbReference>
<keyword evidence="10" id="KW-1185">Reference proteome</keyword>
<sequence>MGSKPGAETPARPCASGASADAFGDYLHRIGRVRLLTAADQVDLARRIEVGLLAGEALTAGVSDPELAADLAWLAHDGARAKKMFIESNLRLVVSIAKRYVGRGTPIMDLVQDGNIGLVRAVEKFDFTTGFKFSTYATWWIRQVIYRGMADKSRLIRVPVHTAERLNKVTRVRQDLTSTLDREPTLNELAQKVELPAGEVQRLLSYDSEPLSLSVPIGDGATGLAELIVDTDHPQPEEYAVLTLRAANLAYFCAALPERECFIIEARFGLNGKDPQTLDQIATREGVSRERIRQLEKRALARLRIPALEGYLND</sequence>
<dbReference type="Pfam" id="PF00140">
    <property type="entry name" value="Sigma70_r1_2"/>
    <property type="match status" value="1"/>
</dbReference>
<dbReference type="EMBL" id="SOFG01000009">
    <property type="protein sequence ID" value="TFB88355.1"/>
    <property type="molecule type" value="Genomic_DNA"/>
</dbReference>
<dbReference type="Pfam" id="PF04542">
    <property type="entry name" value="Sigma70_r2"/>
    <property type="match status" value="1"/>
</dbReference>
<dbReference type="Pfam" id="PF04545">
    <property type="entry name" value="Sigma70_r4"/>
    <property type="match status" value="1"/>
</dbReference>
<dbReference type="InterPro" id="IPR007627">
    <property type="entry name" value="RNA_pol_sigma70_r2"/>
</dbReference>
<dbReference type="InterPro" id="IPR000943">
    <property type="entry name" value="RNA_pol_sigma70"/>
</dbReference>
<evidence type="ECO:0000256" key="4">
    <source>
        <dbReference type="ARBA" id="ARBA00023125"/>
    </source>
</evidence>
<dbReference type="Proteomes" id="UP000297608">
    <property type="component" value="Unassembled WGS sequence"/>
</dbReference>
<dbReference type="PANTHER" id="PTHR30603:SF60">
    <property type="entry name" value="RNA POLYMERASE SIGMA FACTOR RPOD"/>
    <property type="match status" value="1"/>
</dbReference>
<dbReference type="PROSITE" id="PS00715">
    <property type="entry name" value="SIGMA70_1"/>
    <property type="match status" value="1"/>
</dbReference>
<organism evidence="9 10">
    <name type="scientific">Cryobacterium algoricola</name>
    <dbReference type="NCBI Taxonomy" id="1259183"/>
    <lineage>
        <taxon>Bacteria</taxon>
        <taxon>Bacillati</taxon>
        <taxon>Actinomycetota</taxon>
        <taxon>Actinomycetes</taxon>
        <taxon>Micrococcales</taxon>
        <taxon>Microbacteriaceae</taxon>
        <taxon>Cryobacterium</taxon>
    </lineage>
</organism>
<evidence type="ECO:0000256" key="1">
    <source>
        <dbReference type="ARBA" id="ARBA00007788"/>
    </source>
</evidence>
<dbReference type="PROSITE" id="PS00716">
    <property type="entry name" value="SIGMA70_2"/>
    <property type="match status" value="1"/>
</dbReference>
<keyword evidence="2 6" id="KW-0805">Transcription regulation</keyword>
<dbReference type="Pfam" id="PF04539">
    <property type="entry name" value="Sigma70_r3"/>
    <property type="match status" value="1"/>
</dbReference>
<proteinExistence type="inferred from homology"/>
<name>A0ABY2IFA8_9MICO</name>
<accession>A0ABY2IFA8</accession>
<keyword evidence="3 6" id="KW-0731">Sigma factor</keyword>
<dbReference type="InterPro" id="IPR013324">
    <property type="entry name" value="RNA_pol_sigma_r3/r4-like"/>
</dbReference>
<evidence type="ECO:0000259" key="8">
    <source>
        <dbReference type="PROSITE" id="PS00716"/>
    </source>
</evidence>
<dbReference type="CDD" id="cd06171">
    <property type="entry name" value="Sigma70_r4"/>
    <property type="match status" value="1"/>
</dbReference>
<dbReference type="SUPFAM" id="SSF88659">
    <property type="entry name" value="Sigma3 and sigma4 domains of RNA polymerase sigma factors"/>
    <property type="match status" value="2"/>
</dbReference>
<dbReference type="SUPFAM" id="SSF88946">
    <property type="entry name" value="Sigma2 domain of RNA polymerase sigma factors"/>
    <property type="match status" value="1"/>
</dbReference>
<evidence type="ECO:0000313" key="9">
    <source>
        <dbReference type="EMBL" id="TFB88355.1"/>
    </source>
</evidence>
<dbReference type="NCBIfam" id="TIGR02937">
    <property type="entry name" value="sigma70-ECF"/>
    <property type="match status" value="1"/>
</dbReference>
<evidence type="ECO:0000256" key="3">
    <source>
        <dbReference type="ARBA" id="ARBA00023082"/>
    </source>
</evidence>
<evidence type="ECO:0000256" key="5">
    <source>
        <dbReference type="ARBA" id="ARBA00023163"/>
    </source>
</evidence>
<dbReference type="InterPro" id="IPR009042">
    <property type="entry name" value="RNA_pol_sigma70_r1_2"/>
</dbReference>
<dbReference type="Gene3D" id="1.10.601.10">
    <property type="entry name" value="RNA Polymerase Primary Sigma Factor"/>
    <property type="match status" value="1"/>
</dbReference>
<feature type="domain" description="RNA polymerase sigma-70" evidence="7">
    <location>
        <begin position="109"/>
        <end position="122"/>
    </location>
</feature>
<comment type="caution">
    <text evidence="9">The sequence shown here is derived from an EMBL/GenBank/DDBJ whole genome shotgun (WGS) entry which is preliminary data.</text>
</comment>
<dbReference type="PRINTS" id="PR00046">
    <property type="entry name" value="SIGMA70FCT"/>
</dbReference>
<evidence type="ECO:0000313" key="10">
    <source>
        <dbReference type="Proteomes" id="UP000297608"/>
    </source>
</evidence>